<evidence type="ECO:0000313" key="2">
    <source>
        <dbReference type="EMBL" id="MQM01570.1"/>
    </source>
</evidence>
<reference evidence="2" key="1">
    <citation type="submission" date="2017-07" db="EMBL/GenBank/DDBJ databases">
        <title>Taro Niue Genome Assembly and Annotation.</title>
        <authorList>
            <person name="Atibalentja N."/>
            <person name="Keating K."/>
            <person name="Fields C.J."/>
        </authorList>
    </citation>
    <scope>NUCLEOTIDE SEQUENCE</scope>
    <source>
        <strain evidence="2">Niue_2</strain>
        <tissue evidence="2">Leaf</tissue>
    </source>
</reference>
<proteinExistence type="predicted"/>
<dbReference type="AlphaFoldDB" id="A0A843WF68"/>
<evidence type="ECO:0000313" key="3">
    <source>
        <dbReference type="Proteomes" id="UP000652761"/>
    </source>
</evidence>
<comment type="caution">
    <text evidence="2">The sequence shown here is derived from an EMBL/GenBank/DDBJ whole genome shotgun (WGS) entry which is preliminary data.</text>
</comment>
<accession>A0A843WF68</accession>
<keyword evidence="3" id="KW-1185">Reference proteome</keyword>
<evidence type="ECO:0000256" key="1">
    <source>
        <dbReference type="SAM" id="MobiDB-lite"/>
    </source>
</evidence>
<dbReference type="Proteomes" id="UP000652761">
    <property type="component" value="Unassembled WGS sequence"/>
</dbReference>
<gene>
    <name evidence="2" type="ORF">Taro_034330</name>
</gene>
<protein>
    <submittedName>
        <fullName evidence="2">Uncharacterized protein</fullName>
    </submittedName>
</protein>
<feature type="region of interest" description="Disordered" evidence="1">
    <location>
        <begin position="94"/>
        <end position="128"/>
    </location>
</feature>
<sequence length="128" mass="14263">MPGRTAHCSLLENLTAVSGRSRSGRPDRWTHTRDLGVKDIDAKFLSVQKHRPNSKNQEEWGSKNHKTLLDIYMDDRVSYLPLKNTPKGSKMAVKLSLGSPKKPPKTPPSGFLTDVDTKARLGKPSLML</sequence>
<organism evidence="2 3">
    <name type="scientific">Colocasia esculenta</name>
    <name type="common">Wild taro</name>
    <name type="synonym">Arum esculentum</name>
    <dbReference type="NCBI Taxonomy" id="4460"/>
    <lineage>
        <taxon>Eukaryota</taxon>
        <taxon>Viridiplantae</taxon>
        <taxon>Streptophyta</taxon>
        <taxon>Embryophyta</taxon>
        <taxon>Tracheophyta</taxon>
        <taxon>Spermatophyta</taxon>
        <taxon>Magnoliopsida</taxon>
        <taxon>Liliopsida</taxon>
        <taxon>Araceae</taxon>
        <taxon>Aroideae</taxon>
        <taxon>Colocasieae</taxon>
        <taxon>Colocasia</taxon>
    </lineage>
</organism>
<name>A0A843WF68_COLES</name>
<dbReference type="EMBL" id="NMUH01002698">
    <property type="protein sequence ID" value="MQM01570.1"/>
    <property type="molecule type" value="Genomic_DNA"/>
</dbReference>